<dbReference type="SUPFAM" id="SSF81665">
    <property type="entry name" value="Calcium ATPase, transmembrane domain M"/>
    <property type="match status" value="1"/>
</dbReference>
<evidence type="ECO:0000256" key="6">
    <source>
        <dbReference type="SAM" id="Phobius"/>
    </source>
</evidence>
<dbReference type="Gene3D" id="1.20.1110.10">
    <property type="entry name" value="Calcium-transporting ATPase, transmembrane domain"/>
    <property type="match status" value="1"/>
</dbReference>
<feature type="domain" description="P-type ATPase A" evidence="7">
    <location>
        <begin position="108"/>
        <end position="206"/>
    </location>
</feature>
<reference evidence="9 10" key="1">
    <citation type="submission" date="2017-03" db="EMBL/GenBank/DDBJ databases">
        <title>Genome sequence of Clostridium chromiireducens DSM 23318.</title>
        <authorList>
            <person name="Poehlein A."/>
            <person name="Daniel R."/>
        </authorList>
    </citation>
    <scope>NUCLEOTIDE SEQUENCE [LARGE SCALE GENOMIC DNA]</scope>
    <source>
        <strain evidence="9 10">DSM 23318</strain>
    </source>
</reference>
<dbReference type="EMBL" id="MZGT01000005">
    <property type="protein sequence ID" value="OPJ65758.1"/>
    <property type="molecule type" value="Genomic_DNA"/>
</dbReference>
<reference evidence="8" key="2">
    <citation type="submission" date="2019-12" db="EMBL/GenBank/DDBJ databases">
        <title>Microbes associate with the intestines of laboratory mice.</title>
        <authorList>
            <person name="Navarre W."/>
            <person name="Wong E."/>
        </authorList>
    </citation>
    <scope>NUCLEOTIDE SEQUENCE</scope>
    <source>
        <strain evidence="8">NM79_F5</strain>
    </source>
</reference>
<dbReference type="SFLD" id="SFLDG00002">
    <property type="entry name" value="C1.7:_P-type_atpase_like"/>
    <property type="match status" value="1"/>
</dbReference>
<dbReference type="Gene3D" id="3.40.50.1000">
    <property type="entry name" value="HAD superfamily/HAD-like"/>
    <property type="match status" value="1"/>
</dbReference>
<dbReference type="Gene3D" id="2.70.150.10">
    <property type="entry name" value="Calcium-transporting ATPase, cytoplasmic transduction domain A"/>
    <property type="match status" value="1"/>
</dbReference>
<evidence type="ECO:0000256" key="1">
    <source>
        <dbReference type="ARBA" id="ARBA00004141"/>
    </source>
</evidence>
<dbReference type="GO" id="GO:0016020">
    <property type="term" value="C:membrane"/>
    <property type="evidence" value="ECO:0007669"/>
    <property type="project" value="UniProtKB-SubCell"/>
</dbReference>
<dbReference type="InterPro" id="IPR059000">
    <property type="entry name" value="ATPase_P-type_domA"/>
</dbReference>
<keyword evidence="2 6" id="KW-0812">Transmembrane</keyword>
<dbReference type="PRINTS" id="PR00120">
    <property type="entry name" value="HATPASE"/>
</dbReference>
<dbReference type="InterPro" id="IPR001757">
    <property type="entry name" value="P_typ_ATPase"/>
</dbReference>
<feature type="transmembrane region" description="Helical" evidence="6">
    <location>
        <begin position="77"/>
        <end position="95"/>
    </location>
</feature>
<organism evidence="9 10">
    <name type="scientific">Clostridium chromiireducens</name>
    <dbReference type="NCBI Taxonomy" id="225345"/>
    <lineage>
        <taxon>Bacteria</taxon>
        <taxon>Bacillati</taxon>
        <taxon>Bacillota</taxon>
        <taxon>Clostridia</taxon>
        <taxon>Eubacteriales</taxon>
        <taxon>Clostridiaceae</taxon>
        <taxon>Clostridium</taxon>
    </lineage>
</organism>
<dbReference type="NCBIfam" id="TIGR01494">
    <property type="entry name" value="ATPase_P-type"/>
    <property type="match status" value="2"/>
</dbReference>
<dbReference type="EMBL" id="WSRQ01000023">
    <property type="protein sequence ID" value="MVX64947.1"/>
    <property type="molecule type" value="Genomic_DNA"/>
</dbReference>
<protein>
    <submittedName>
        <fullName evidence="9">Calcium-transporting ATPase 1</fullName>
        <ecNumber evidence="9">3.6.3.8</ecNumber>
    </submittedName>
    <submittedName>
        <fullName evidence="8">HAD-IC family P-type ATPase</fullName>
    </submittedName>
</protein>
<dbReference type="Pfam" id="PF00702">
    <property type="entry name" value="Hydrolase"/>
    <property type="match status" value="1"/>
</dbReference>
<dbReference type="OrthoDB" id="9760364at2"/>
<feature type="transmembrane region" description="Helical" evidence="6">
    <location>
        <begin position="638"/>
        <end position="656"/>
    </location>
</feature>
<keyword evidence="5 6" id="KW-0472">Membrane</keyword>
<keyword evidence="9" id="KW-0378">Hydrolase</keyword>
<evidence type="ECO:0000313" key="8">
    <source>
        <dbReference type="EMBL" id="MVX64947.1"/>
    </source>
</evidence>
<dbReference type="Gene3D" id="3.40.1110.10">
    <property type="entry name" value="Calcium-transporting ATPase, cytoplasmic domain N"/>
    <property type="match status" value="1"/>
</dbReference>
<name>A0A1V4J0C9_9CLOT</name>
<dbReference type="GO" id="GO:0005524">
    <property type="term" value="F:ATP binding"/>
    <property type="evidence" value="ECO:0007669"/>
    <property type="project" value="InterPro"/>
</dbReference>
<feature type="transmembrane region" description="Helical" evidence="6">
    <location>
        <begin position="699"/>
        <end position="717"/>
    </location>
</feature>
<feature type="transmembrane region" description="Helical" evidence="6">
    <location>
        <begin position="258"/>
        <end position="283"/>
    </location>
</feature>
<dbReference type="Proteomes" id="UP000191056">
    <property type="component" value="Unassembled WGS sequence"/>
</dbReference>
<keyword evidence="10" id="KW-1185">Reference proteome</keyword>
<feature type="transmembrane region" description="Helical" evidence="6">
    <location>
        <begin position="613"/>
        <end position="632"/>
    </location>
</feature>
<dbReference type="InterPro" id="IPR023299">
    <property type="entry name" value="ATPase_P-typ_cyto_dom_N"/>
</dbReference>
<sequence length="795" mass="87370">MNLNDKQDMKEKNEEQIIGLTAIEVKQRVKEGKVNHIPKTPSRTLPQIIRANLFTRFNAINFALAAVIILAGSPKNAIFVGVIIVNTLIGVIQEVKAKRTLEKLSVISAAHAKVLRDCEIKDIPVDEIVLDDIVYLETGLQILADGEVISSNGLEVDESMLTGEADAISKHSGEKLMSGSFVVSGDGYAVVTKVGKETYSSTLAEEARQFKIINSELQAAIDKIFRVIIWIVPPLSLLLILTQLRIPGYTWQDAAIGAVSGIVGMIPEGLVLLTSATFIVSILKLSKYDTLVQELCATEVLARVDVLCLDKTGTLTQGDLRLSEVKNIGSRSKEEIDHVLAALINNIPSNNPTQKAILAKYEKYDNSMKPIEKIAFSSKRKWSGITFENIGTWILGAPEIILNKEYHFIESIVKEEAKKGKRVLLLANLHNNLNEKLEGKIESVALILIEDIIREAAPDVLKYFDSQGVGVKIISGDSPVTVSEVARRAGVSNWDKYVDARELPEDNENLKELIRNTTVFGRVTPHQKKRIVLALQDMGHTVAMTGDGVNDVLALKSSDCGIAMANGSDATKAVAQLVLMKSDFSALPKVLEEGRKQINNLERVSELFLSKTVFCIILSFVCSILFIEYPILPIQLSLVGSCAIGIPSFFLALLPSTGGVKKGFLTRILTVSVPNGILIALFTLITFILSIQFGLPMDYSRTLAVLMFAGISMVVLFRVARPLTNFKTVLCVAMFGIIVLAFLTPIGRYIFSLSKIRFEHWLISVAVIVISSPLITKIVDIFRIKVNKKYKVKTT</sequence>
<feature type="transmembrane region" description="Helical" evidence="6">
    <location>
        <begin position="227"/>
        <end position="246"/>
    </location>
</feature>
<keyword evidence="4 6" id="KW-1133">Transmembrane helix</keyword>
<dbReference type="InterPro" id="IPR036412">
    <property type="entry name" value="HAD-like_sf"/>
</dbReference>
<dbReference type="InterPro" id="IPR018303">
    <property type="entry name" value="ATPase_P-typ_P_site"/>
</dbReference>
<dbReference type="AlphaFoldDB" id="A0A1V4J0C9"/>
<gene>
    <name evidence="9" type="ORF">CLCHR_05350</name>
    <name evidence="8" type="ORF">GKZ28_14730</name>
</gene>
<dbReference type="Proteomes" id="UP000656077">
    <property type="component" value="Unassembled WGS sequence"/>
</dbReference>
<dbReference type="InterPro" id="IPR008250">
    <property type="entry name" value="ATPase_P-typ_transduc_dom_A_sf"/>
</dbReference>
<feature type="transmembrane region" description="Helical" evidence="6">
    <location>
        <begin position="668"/>
        <end position="693"/>
    </location>
</feature>
<evidence type="ECO:0000256" key="3">
    <source>
        <dbReference type="ARBA" id="ARBA00022967"/>
    </source>
</evidence>
<dbReference type="InterPro" id="IPR044492">
    <property type="entry name" value="P_typ_ATPase_HD_dom"/>
</dbReference>
<evidence type="ECO:0000313" key="10">
    <source>
        <dbReference type="Proteomes" id="UP000191056"/>
    </source>
</evidence>
<dbReference type="SFLD" id="SFLDS00003">
    <property type="entry name" value="Haloacid_Dehalogenase"/>
    <property type="match status" value="1"/>
</dbReference>
<feature type="transmembrane region" description="Helical" evidence="6">
    <location>
        <begin position="729"/>
        <end position="750"/>
    </location>
</feature>
<dbReference type="PROSITE" id="PS00154">
    <property type="entry name" value="ATPASE_E1_E2"/>
    <property type="match status" value="1"/>
</dbReference>
<accession>A0A1V4J0C9</accession>
<dbReference type="SUPFAM" id="SSF56784">
    <property type="entry name" value="HAD-like"/>
    <property type="match status" value="1"/>
</dbReference>
<keyword evidence="3" id="KW-1278">Translocase</keyword>
<dbReference type="SFLD" id="SFLDF00027">
    <property type="entry name" value="p-type_atpase"/>
    <property type="match status" value="1"/>
</dbReference>
<feature type="transmembrane region" description="Helical" evidence="6">
    <location>
        <begin position="53"/>
        <end position="71"/>
    </location>
</feature>
<comment type="caution">
    <text evidence="9">The sequence shown here is derived from an EMBL/GenBank/DDBJ whole genome shotgun (WGS) entry which is preliminary data.</text>
</comment>
<dbReference type="InterPro" id="IPR023214">
    <property type="entry name" value="HAD_sf"/>
</dbReference>
<dbReference type="PANTHER" id="PTHR42861">
    <property type="entry name" value="CALCIUM-TRANSPORTING ATPASE"/>
    <property type="match status" value="1"/>
</dbReference>
<dbReference type="SUPFAM" id="SSF81653">
    <property type="entry name" value="Calcium ATPase, transduction domain A"/>
    <property type="match status" value="1"/>
</dbReference>
<dbReference type="Pfam" id="PF00122">
    <property type="entry name" value="E1-E2_ATPase"/>
    <property type="match status" value="1"/>
</dbReference>
<dbReference type="CDD" id="cd02609">
    <property type="entry name" value="P-type_ATPase"/>
    <property type="match status" value="1"/>
</dbReference>
<dbReference type="STRING" id="225345.CLCHR_05350"/>
<dbReference type="EC" id="3.6.3.8" evidence="9"/>
<evidence type="ECO:0000256" key="2">
    <source>
        <dbReference type="ARBA" id="ARBA00022692"/>
    </source>
</evidence>
<evidence type="ECO:0000256" key="5">
    <source>
        <dbReference type="ARBA" id="ARBA00023136"/>
    </source>
</evidence>
<evidence type="ECO:0000313" key="9">
    <source>
        <dbReference type="EMBL" id="OPJ65758.1"/>
    </source>
</evidence>
<dbReference type="GO" id="GO:0016887">
    <property type="term" value="F:ATP hydrolysis activity"/>
    <property type="evidence" value="ECO:0007669"/>
    <property type="project" value="InterPro"/>
</dbReference>
<comment type="subcellular location">
    <subcellularLocation>
        <location evidence="1">Membrane</location>
        <topology evidence="1">Multi-pass membrane protein</topology>
    </subcellularLocation>
</comment>
<proteinExistence type="predicted"/>
<dbReference type="InterPro" id="IPR023298">
    <property type="entry name" value="ATPase_P-typ_TM_dom_sf"/>
</dbReference>
<evidence type="ECO:0000256" key="4">
    <source>
        <dbReference type="ARBA" id="ARBA00022989"/>
    </source>
</evidence>
<dbReference type="PRINTS" id="PR00119">
    <property type="entry name" value="CATATPASE"/>
</dbReference>
<evidence type="ECO:0000259" key="7">
    <source>
        <dbReference type="Pfam" id="PF00122"/>
    </source>
</evidence>
<feature type="transmembrane region" description="Helical" evidence="6">
    <location>
        <begin position="762"/>
        <end position="782"/>
    </location>
</feature>